<evidence type="ECO:0000313" key="13">
    <source>
        <dbReference type="Proteomes" id="UP000593567"/>
    </source>
</evidence>
<name>A0A7J7KGM2_BUGNE</name>
<organism evidence="12 13">
    <name type="scientific">Bugula neritina</name>
    <name type="common">Brown bryozoan</name>
    <name type="synonym">Sertularia neritina</name>
    <dbReference type="NCBI Taxonomy" id="10212"/>
    <lineage>
        <taxon>Eukaryota</taxon>
        <taxon>Metazoa</taxon>
        <taxon>Spiralia</taxon>
        <taxon>Lophotrochozoa</taxon>
        <taxon>Bryozoa</taxon>
        <taxon>Gymnolaemata</taxon>
        <taxon>Cheilostomatida</taxon>
        <taxon>Flustrina</taxon>
        <taxon>Buguloidea</taxon>
        <taxon>Bugulidae</taxon>
        <taxon>Bugula</taxon>
    </lineage>
</organism>
<keyword evidence="7 11" id="KW-1133">Transmembrane helix</keyword>
<comment type="subcellular location">
    <subcellularLocation>
        <location evidence="1">Endoplasmic reticulum membrane</location>
        <topology evidence="1">Single-pass membrane protein</topology>
    </subcellularLocation>
</comment>
<evidence type="ECO:0000256" key="10">
    <source>
        <dbReference type="SAM" id="MobiDB-lite"/>
    </source>
</evidence>
<evidence type="ECO:0000256" key="1">
    <source>
        <dbReference type="ARBA" id="ARBA00004389"/>
    </source>
</evidence>
<evidence type="ECO:0000256" key="5">
    <source>
        <dbReference type="ARBA" id="ARBA00022824"/>
    </source>
</evidence>
<keyword evidence="13" id="KW-1185">Reference proteome</keyword>
<dbReference type="GO" id="GO:0005784">
    <property type="term" value="C:Sec61 translocon complex"/>
    <property type="evidence" value="ECO:0007669"/>
    <property type="project" value="InterPro"/>
</dbReference>
<accession>A0A7J7KGM2</accession>
<gene>
    <name evidence="12" type="ORF">EB796_004893</name>
</gene>
<comment type="caution">
    <text evidence="12">The sequence shown here is derived from an EMBL/GenBank/DDBJ whole genome shotgun (WGS) entry which is preliminary data.</text>
</comment>
<evidence type="ECO:0000256" key="3">
    <source>
        <dbReference type="ARBA" id="ARBA00022448"/>
    </source>
</evidence>
<comment type="similarity">
    <text evidence="2">Belongs to the SEC61-beta family.</text>
</comment>
<keyword evidence="6" id="KW-0653">Protein transport</keyword>
<keyword evidence="8" id="KW-0811">Translocation</keyword>
<evidence type="ECO:0000256" key="2">
    <source>
        <dbReference type="ARBA" id="ARBA00006103"/>
    </source>
</evidence>
<reference evidence="12" key="1">
    <citation type="submission" date="2020-06" db="EMBL/GenBank/DDBJ databases">
        <title>Draft genome of Bugula neritina, a colonial animal packing powerful symbionts and potential medicines.</title>
        <authorList>
            <person name="Rayko M."/>
        </authorList>
    </citation>
    <scope>NUCLEOTIDE SEQUENCE [LARGE SCALE GENOMIC DNA]</scope>
    <source>
        <strain evidence="12">Kwan_BN1</strain>
    </source>
</reference>
<evidence type="ECO:0000256" key="6">
    <source>
        <dbReference type="ARBA" id="ARBA00022927"/>
    </source>
</evidence>
<evidence type="ECO:0000256" key="9">
    <source>
        <dbReference type="ARBA" id="ARBA00023136"/>
    </source>
</evidence>
<evidence type="ECO:0000256" key="8">
    <source>
        <dbReference type="ARBA" id="ARBA00023010"/>
    </source>
</evidence>
<keyword evidence="4 11" id="KW-0812">Transmembrane</keyword>
<dbReference type="EMBL" id="VXIV02000670">
    <property type="protein sequence ID" value="KAF6036798.1"/>
    <property type="molecule type" value="Genomic_DNA"/>
</dbReference>
<feature type="transmembrane region" description="Helical" evidence="11">
    <location>
        <begin position="71"/>
        <end position="90"/>
    </location>
</feature>
<dbReference type="InterPro" id="IPR016482">
    <property type="entry name" value="SecG/Sec61-beta/Sbh"/>
</dbReference>
<feature type="compositionally biased region" description="Polar residues" evidence="10">
    <location>
        <begin position="1"/>
        <end position="10"/>
    </location>
</feature>
<keyword evidence="9 11" id="KW-0472">Membrane</keyword>
<evidence type="ECO:0000256" key="7">
    <source>
        <dbReference type="ARBA" id="ARBA00022989"/>
    </source>
</evidence>
<evidence type="ECO:0000313" key="12">
    <source>
        <dbReference type="EMBL" id="KAF6036798.1"/>
    </source>
</evidence>
<evidence type="ECO:0000256" key="11">
    <source>
        <dbReference type="SAM" id="Phobius"/>
    </source>
</evidence>
<sequence length="96" mass="9821">MAVPSASSTKVGAGDSNTRTVVSRGGGGSTVRQRKSGTTTKKSMPGGGSGGGAGMWKFYSEDSPGIKVGPVPVLVMSLLFIASVFVLHIWGKYTRS</sequence>
<feature type="region of interest" description="Disordered" evidence="10">
    <location>
        <begin position="1"/>
        <end position="50"/>
    </location>
</feature>
<dbReference type="PANTHER" id="PTHR13509">
    <property type="entry name" value="SEC61 SUBUNIT BETA"/>
    <property type="match status" value="1"/>
</dbReference>
<keyword evidence="3" id="KW-0813">Transport</keyword>
<keyword evidence="5" id="KW-0256">Endoplasmic reticulum</keyword>
<dbReference type="InterPro" id="IPR030671">
    <property type="entry name" value="Sec61-beta/Sbh"/>
</dbReference>
<evidence type="ECO:0000256" key="4">
    <source>
        <dbReference type="ARBA" id="ARBA00022692"/>
    </source>
</evidence>
<dbReference type="GO" id="GO:0006886">
    <property type="term" value="P:intracellular protein transport"/>
    <property type="evidence" value="ECO:0007669"/>
    <property type="project" value="InterPro"/>
</dbReference>
<dbReference type="Proteomes" id="UP000593567">
    <property type="component" value="Unassembled WGS sequence"/>
</dbReference>
<dbReference type="OrthoDB" id="5401193at2759"/>
<proteinExistence type="inferred from homology"/>
<protein>
    <submittedName>
        <fullName evidence="12">SEC61B</fullName>
    </submittedName>
</protein>
<dbReference type="Pfam" id="PF03911">
    <property type="entry name" value="Sec61_beta"/>
    <property type="match status" value="1"/>
</dbReference>
<dbReference type="AlphaFoldDB" id="A0A7J7KGM2"/>